<accession>A0A518ER84</accession>
<sequence>MSHNSPDESPEGEPGGELEGKTERWYEAGLPFSCTACGNCCKSNGEYSHVYLREEEVAAIADHLDVDPVLFLREQLVVEDGWISLQPDLPECQFLTADRKCGIYPVRPVQCRTWPFWEINLVETTWRKEVNGICPGSRDGKVSDLHPPDRIQQIAKATEDWYEDRLEQWPGTSHEL</sequence>
<dbReference type="PANTHER" id="PTHR35866:SF1">
    <property type="entry name" value="YKGJ FAMILY CYSTEINE CLUSTER PROTEIN"/>
    <property type="match status" value="1"/>
</dbReference>
<evidence type="ECO:0000313" key="2">
    <source>
        <dbReference type="Proteomes" id="UP000320390"/>
    </source>
</evidence>
<reference evidence="1 2" key="1">
    <citation type="submission" date="2019-02" db="EMBL/GenBank/DDBJ databases">
        <title>Deep-cultivation of Planctomycetes and their phenomic and genomic characterization uncovers novel biology.</title>
        <authorList>
            <person name="Wiegand S."/>
            <person name="Jogler M."/>
            <person name="Boedeker C."/>
            <person name="Pinto D."/>
            <person name="Vollmers J."/>
            <person name="Rivas-Marin E."/>
            <person name="Kohn T."/>
            <person name="Peeters S.H."/>
            <person name="Heuer A."/>
            <person name="Rast P."/>
            <person name="Oberbeckmann S."/>
            <person name="Bunk B."/>
            <person name="Jeske O."/>
            <person name="Meyerdierks A."/>
            <person name="Storesund J.E."/>
            <person name="Kallscheuer N."/>
            <person name="Luecker S."/>
            <person name="Lage O.M."/>
            <person name="Pohl T."/>
            <person name="Merkel B.J."/>
            <person name="Hornburger P."/>
            <person name="Mueller R.-W."/>
            <person name="Bruemmer F."/>
            <person name="Labrenz M."/>
            <person name="Spormann A.M."/>
            <person name="Op den Camp H."/>
            <person name="Overmann J."/>
            <person name="Amann R."/>
            <person name="Jetten M.S.M."/>
            <person name="Mascher T."/>
            <person name="Medema M.H."/>
            <person name="Devos D.P."/>
            <person name="Kaster A.-K."/>
            <person name="Ovreas L."/>
            <person name="Rohde M."/>
            <person name="Galperin M.Y."/>
            <person name="Jogler C."/>
        </authorList>
    </citation>
    <scope>NUCLEOTIDE SEQUENCE [LARGE SCALE GENOMIC DNA]</scope>
    <source>
        <strain evidence="1 2">Poly30</strain>
    </source>
</reference>
<dbReference type="PANTHER" id="PTHR35866">
    <property type="entry name" value="PUTATIVE-RELATED"/>
    <property type="match status" value="1"/>
</dbReference>
<proteinExistence type="predicted"/>
<dbReference type="EMBL" id="CP036434">
    <property type="protein sequence ID" value="QDV06604.1"/>
    <property type="molecule type" value="Genomic_DNA"/>
</dbReference>
<dbReference type="RefSeq" id="WP_145196930.1">
    <property type="nucleotide sequence ID" value="NZ_CP036434.1"/>
</dbReference>
<protein>
    <submittedName>
        <fullName evidence="1">Flagellin N-methylase</fullName>
    </submittedName>
</protein>
<dbReference type="Pfam" id="PF03692">
    <property type="entry name" value="CxxCxxCC"/>
    <property type="match status" value="1"/>
</dbReference>
<dbReference type="AlphaFoldDB" id="A0A518ER84"/>
<dbReference type="Proteomes" id="UP000320390">
    <property type="component" value="Chromosome"/>
</dbReference>
<keyword evidence="1" id="KW-0489">Methyltransferase</keyword>
<dbReference type="InterPro" id="IPR005358">
    <property type="entry name" value="Puta_zinc/iron-chelating_dom"/>
</dbReference>
<keyword evidence="1" id="KW-0969">Cilium</keyword>
<evidence type="ECO:0000313" key="1">
    <source>
        <dbReference type="EMBL" id="QDV06604.1"/>
    </source>
</evidence>
<keyword evidence="1" id="KW-0966">Cell projection</keyword>
<keyword evidence="1" id="KW-0808">Transferase</keyword>
<dbReference type="OrthoDB" id="9810361at2"/>
<keyword evidence="2" id="KW-1185">Reference proteome</keyword>
<dbReference type="GO" id="GO:0032259">
    <property type="term" value="P:methylation"/>
    <property type="evidence" value="ECO:0007669"/>
    <property type="project" value="UniProtKB-KW"/>
</dbReference>
<gene>
    <name evidence="1" type="ORF">Poly30_21140</name>
</gene>
<keyword evidence="1" id="KW-0282">Flagellum</keyword>
<organism evidence="1 2">
    <name type="scientific">Saltatorellus ferox</name>
    <dbReference type="NCBI Taxonomy" id="2528018"/>
    <lineage>
        <taxon>Bacteria</taxon>
        <taxon>Pseudomonadati</taxon>
        <taxon>Planctomycetota</taxon>
        <taxon>Planctomycetia</taxon>
        <taxon>Planctomycetia incertae sedis</taxon>
        <taxon>Saltatorellus</taxon>
    </lineage>
</organism>
<dbReference type="GO" id="GO:0008168">
    <property type="term" value="F:methyltransferase activity"/>
    <property type="evidence" value="ECO:0007669"/>
    <property type="project" value="UniProtKB-KW"/>
</dbReference>
<name>A0A518ER84_9BACT</name>